<evidence type="ECO:0000256" key="8">
    <source>
        <dbReference type="SAM" id="SignalP"/>
    </source>
</evidence>
<dbReference type="GO" id="GO:0004557">
    <property type="term" value="F:alpha-galactosidase activity"/>
    <property type="evidence" value="ECO:0007669"/>
    <property type="project" value="UniProtKB-EC"/>
</dbReference>
<evidence type="ECO:0000256" key="3">
    <source>
        <dbReference type="ARBA" id="ARBA00012755"/>
    </source>
</evidence>
<protein>
    <recommendedName>
        <fullName evidence="3 7">Alpha-galactosidase</fullName>
        <ecNumber evidence="3 7">3.2.1.22</ecNumber>
    </recommendedName>
    <alternativeName>
        <fullName evidence="7">Melibiase</fullName>
    </alternativeName>
</protein>
<dbReference type="InterPro" id="IPR002241">
    <property type="entry name" value="Glyco_hydro_27"/>
</dbReference>
<dbReference type="Gene3D" id="2.60.40.1180">
    <property type="entry name" value="Golgi alpha-mannosidase II"/>
    <property type="match status" value="1"/>
</dbReference>
<comment type="catalytic activity">
    <reaction evidence="1 7">
        <text>Hydrolysis of terminal, non-reducing alpha-D-galactose residues in alpha-D-galactosides, including galactose oligosaccharides, galactomannans and galactolipids.</text>
        <dbReference type="EC" id="3.2.1.22"/>
    </reaction>
</comment>
<keyword evidence="6 7" id="KW-0326">Glycosidase</keyword>
<sequence>MNTMKYLSLIAFLFLFCDFSPRILGIQQANVPPRGWNSYDSFCWTISEDEFLQNADLVAKKLHPFGYEYAVLDYLWYRKKVEGANVDSLGFDVIDEWGRVIPDPSRWPSSKGGNGLSEVANRVHKLGLKFGIHVMRGISTQAVNANTPILDISTGKAYEESGKKWYAKDIGLEEMKCGWMQNGFMSVNMHLGAGRAFMRSLYQQYADWGVDFVKNDCVFGDDLNIDEIKFVSQLLNEFSRPILYSLSPGTSASPSMAKDINGLVNMYRVTGDDWDTWGDVSSHFNVARDFAAAKMIGAKGLKGTSWPDLDMLPLGWLTDPGSNDGPHRNCRLSIDEQRTQMTLWSMAKSPLMFGGDMRNLDETTFSLITNPTLLKINSFSSNNMEFPYITGAKHQEFRRYALANQVESYKVVDGLESEDRFLGMTSCRDVNANGWSAEAYDDELEKVCWKENSPSEQQAPFCLYKRKLLLESDGNMMSNKNSRCKLHLLATERREFCLGVSPNRKLASKEFRRGSFLPCRRDANQMWELSHNGTLKSHYSGLCASVNAIKANEGEVRSWIATGTQGEIYLAFFNLNPEAHTISTEISDIGKALPGGKVYSDCKTTEVWTAKDFGVVTKMISMVVPPHGCALFTLHCT</sequence>
<dbReference type="InterPro" id="IPR017853">
    <property type="entry name" value="GH"/>
</dbReference>
<evidence type="ECO:0000256" key="2">
    <source>
        <dbReference type="ARBA" id="ARBA00009743"/>
    </source>
</evidence>
<dbReference type="PANTHER" id="PTHR11452:SF42">
    <property type="entry name" value="ALPHA-GALACTOSIDASE"/>
    <property type="match status" value="1"/>
</dbReference>
<dbReference type="PANTHER" id="PTHR11452">
    <property type="entry name" value="ALPHA-GALACTOSIDASE/ALPHA-N-ACETYLGALACTOSAMINIDASE"/>
    <property type="match status" value="1"/>
</dbReference>
<evidence type="ECO:0000256" key="6">
    <source>
        <dbReference type="ARBA" id="ARBA00023295"/>
    </source>
</evidence>
<comment type="similarity">
    <text evidence="2 7">Belongs to the glycosyl hydrolase 27 family.</text>
</comment>
<dbReference type="Proteomes" id="UP001161247">
    <property type="component" value="Chromosome 2"/>
</dbReference>
<keyword evidence="7" id="KW-1015">Disulfide bond</keyword>
<dbReference type="SUPFAM" id="SSF51445">
    <property type="entry name" value="(Trans)glycosidases"/>
    <property type="match status" value="1"/>
</dbReference>
<evidence type="ECO:0000256" key="7">
    <source>
        <dbReference type="RuleBase" id="RU361168"/>
    </source>
</evidence>
<dbReference type="SUPFAM" id="SSF51011">
    <property type="entry name" value="Glycosyl hydrolase domain"/>
    <property type="match status" value="1"/>
</dbReference>
<dbReference type="EC" id="3.2.1.22" evidence="3 7"/>
<feature type="signal peptide" evidence="8">
    <location>
        <begin position="1"/>
        <end position="25"/>
    </location>
</feature>
<evidence type="ECO:0000256" key="1">
    <source>
        <dbReference type="ARBA" id="ARBA00001255"/>
    </source>
</evidence>
<gene>
    <name evidence="10" type="ORF">OLC1_LOCUS4563</name>
</gene>
<evidence type="ECO:0000313" key="10">
    <source>
        <dbReference type="EMBL" id="CAI9093043.1"/>
    </source>
</evidence>
<dbReference type="SUPFAM" id="SSF50370">
    <property type="entry name" value="Ricin B-like lectins"/>
    <property type="match status" value="1"/>
</dbReference>
<keyword evidence="5 7" id="KW-0378">Hydrolase</keyword>
<organism evidence="10 11">
    <name type="scientific">Oldenlandia corymbosa var. corymbosa</name>
    <dbReference type="NCBI Taxonomy" id="529605"/>
    <lineage>
        <taxon>Eukaryota</taxon>
        <taxon>Viridiplantae</taxon>
        <taxon>Streptophyta</taxon>
        <taxon>Embryophyta</taxon>
        <taxon>Tracheophyta</taxon>
        <taxon>Spermatophyta</taxon>
        <taxon>Magnoliopsida</taxon>
        <taxon>eudicotyledons</taxon>
        <taxon>Gunneridae</taxon>
        <taxon>Pentapetalae</taxon>
        <taxon>asterids</taxon>
        <taxon>lamiids</taxon>
        <taxon>Gentianales</taxon>
        <taxon>Rubiaceae</taxon>
        <taxon>Rubioideae</taxon>
        <taxon>Spermacoceae</taxon>
        <taxon>Hedyotis-Oldenlandia complex</taxon>
        <taxon>Oldenlandia</taxon>
    </lineage>
</organism>
<feature type="chain" id="PRO_5043909006" description="Alpha-galactosidase" evidence="8">
    <location>
        <begin position="26"/>
        <end position="637"/>
    </location>
</feature>
<dbReference type="Gene3D" id="3.20.20.70">
    <property type="entry name" value="Aldolase class I"/>
    <property type="match status" value="1"/>
</dbReference>
<dbReference type="InterPro" id="IPR013780">
    <property type="entry name" value="Glyco_hydro_b"/>
</dbReference>
<dbReference type="InterPro" id="IPR041233">
    <property type="entry name" value="Melibiase_C"/>
</dbReference>
<evidence type="ECO:0000256" key="5">
    <source>
        <dbReference type="ARBA" id="ARBA00022801"/>
    </source>
</evidence>
<dbReference type="InterPro" id="IPR035992">
    <property type="entry name" value="Ricin_B-like_lectins"/>
</dbReference>
<dbReference type="CDD" id="cd14792">
    <property type="entry name" value="GH27"/>
    <property type="match status" value="1"/>
</dbReference>
<reference evidence="10" key="1">
    <citation type="submission" date="2023-03" db="EMBL/GenBank/DDBJ databases">
        <authorList>
            <person name="Julca I."/>
        </authorList>
    </citation>
    <scope>NUCLEOTIDE SEQUENCE</scope>
</reference>
<dbReference type="AlphaFoldDB" id="A0AAV1CED5"/>
<keyword evidence="11" id="KW-1185">Reference proteome</keyword>
<dbReference type="PRINTS" id="PR00740">
    <property type="entry name" value="GLHYDRLASE27"/>
</dbReference>
<dbReference type="InterPro" id="IPR013785">
    <property type="entry name" value="Aldolase_TIM"/>
</dbReference>
<dbReference type="Pfam" id="PF17801">
    <property type="entry name" value="Melibiase_C"/>
    <property type="match status" value="1"/>
</dbReference>
<evidence type="ECO:0000313" key="11">
    <source>
        <dbReference type="Proteomes" id="UP001161247"/>
    </source>
</evidence>
<evidence type="ECO:0000256" key="4">
    <source>
        <dbReference type="ARBA" id="ARBA00022729"/>
    </source>
</evidence>
<evidence type="ECO:0000259" key="9">
    <source>
        <dbReference type="Pfam" id="PF17801"/>
    </source>
</evidence>
<accession>A0AAV1CED5</accession>
<dbReference type="GO" id="GO:0005975">
    <property type="term" value="P:carbohydrate metabolic process"/>
    <property type="evidence" value="ECO:0007669"/>
    <property type="project" value="InterPro"/>
</dbReference>
<keyword evidence="4 8" id="KW-0732">Signal</keyword>
<proteinExistence type="inferred from homology"/>
<dbReference type="Pfam" id="PF16499">
    <property type="entry name" value="Melibiase_2"/>
    <property type="match status" value="1"/>
</dbReference>
<name>A0AAV1CED5_OLDCO</name>
<dbReference type="EMBL" id="OX459119">
    <property type="protein sequence ID" value="CAI9093043.1"/>
    <property type="molecule type" value="Genomic_DNA"/>
</dbReference>
<feature type="domain" description="Alpha galactosidase C-terminal" evidence="9">
    <location>
        <begin position="553"/>
        <end position="634"/>
    </location>
</feature>